<dbReference type="Proteomes" id="UP001652642">
    <property type="component" value="Chromosome Z"/>
</dbReference>
<accession>A0ABM5F6X3</accession>
<evidence type="ECO:0000313" key="4">
    <source>
        <dbReference type="RefSeq" id="XP_072841148.1"/>
    </source>
</evidence>
<proteinExistence type="inferred from homology"/>
<dbReference type="CDD" id="cd16415">
    <property type="entry name" value="HAD_dREG-2_like"/>
    <property type="match status" value="1"/>
</dbReference>
<dbReference type="GeneID" id="110087425"/>
<dbReference type="SUPFAM" id="SSF56784">
    <property type="entry name" value="HAD-like"/>
    <property type="match status" value="1"/>
</dbReference>
<dbReference type="InterPro" id="IPR011949">
    <property type="entry name" value="HAD-SF_hydro_IA_REG-2-like"/>
</dbReference>
<reference evidence="4" key="1">
    <citation type="submission" date="2025-08" db="UniProtKB">
        <authorList>
            <consortium name="RefSeq"/>
        </authorList>
    </citation>
    <scope>IDENTIFICATION</scope>
</reference>
<dbReference type="NCBIfam" id="TIGR02252">
    <property type="entry name" value="DREG-2"/>
    <property type="match status" value="1"/>
</dbReference>
<dbReference type="InterPro" id="IPR051828">
    <property type="entry name" value="HAD-like_hydrolase_domain"/>
</dbReference>
<evidence type="ECO:0000313" key="3">
    <source>
        <dbReference type="Proteomes" id="UP001652642"/>
    </source>
</evidence>
<evidence type="ECO:0000256" key="1">
    <source>
        <dbReference type="ARBA" id="ARBA00007958"/>
    </source>
</evidence>
<dbReference type="PANTHER" id="PTHR46191">
    <property type="match status" value="1"/>
</dbReference>
<protein>
    <recommendedName>
        <fullName evidence="2">Haloacid dehalogenase-like hydrolase domain-containing protein 3</fullName>
    </recommendedName>
</protein>
<gene>
    <name evidence="4" type="primary">HDHD3</name>
</gene>
<dbReference type="InterPro" id="IPR036412">
    <property type="entry name" value="HAD-like_sf"/>
</dbReference>
<name>A0ABM5F6X3_9SAUR</name>
<dbReference type="NCBIfam" id="TIGR01549">
    <property type="entry name" value="HAD-SF-IA-v1"/>
    <property type="match status" value="1"/>
</dbReference>
<dbReference type="InterPro" id="IPR044924">
    <property type="entry name" value="HAD-SF_hydro_IA_REG-2-like_cap"/>
</dbReference>
<dbReference type="RefSeq" id="XP_072841148.1">
    <property type="nucleotide sequence ID" value="XM_072985047.1"/>
</dbReference>
<dbReference type="InterPro" id="IPR023214">
    <property type="entry name" value="HAD_sf"/>
</dbReference>
<dbReference type="SFLD" id="SFLDG01129">
    <property type="entry name" value="C1.5:_HAD__Beta-PGM__Phosphata"/>
    <property type="match status" value="1"/>
</dbReference>
<dbReference type="Gene3D" id="3.40.50.1000">
    <property type="entry name" value="HAD superfamily/HAD-like"/>
    <property type="match status" value="1"/>
</dbReference>
<comment type="similarity">
    <text evidence="1">Belongs to the HAD-like hydrolase superfamily.</text>
</comment>
<dbReference type="SFLD" id="SFLDS00003">
    <property type="entry name" value="Haloacid_Dehalogenase"/>
    <property type="match status" value="1"/>
</dbReference>
<organism evidence="3 4">
    <name type="scientific">Pogona vitticeps</name>
    <name type="common">central bearded dragon</name>
    <dbReference type="NCBI Taxonomy" id="103695"/>
    <lineage>
        <taxon>Eukaryota</taxon>
        <taxon>Metazoa</taxon>
        <taxon>Chordata</taxon>
        <taxon>Craniata</taxon>
        <taxon>Vertebrata</taxon>
        <taxon>Euteleostomi</taxon>
        <taxon>Lepidosauria</taxon>
        <taxon>Squamata</taxon>
        <taxon>Bifurcata</taxon>
        <taxon>Unidentata</taxon>
        <taxon>Episquamata</taxon>
        <taxon>Toxicofera</taxon>
        <taxon>Iguania</taxon>
        <taxon>Acrodonta</taxon>
        <taxon>Agamidae</taxon>
        <taxon>Amphibolurinae</taxon>
        <taxon>Pogona</taxon>
    </lineage>
</organism>
<dbReference type="NCBIfam" id="TIGR01509">
    <property type="entry name" value="HAD-SF-IA-v3"/>
    <property type="match status" value="1"/>
</dbReference>
<dbReference type="Gene3D" id="1.10.150.720">
    <property type="entry name" value="Haloacid dehalogenase-like hydrolase"/>
    <property type="match status" value="1"/>
</dbReference>
<keyword evidence="3" id="KW-1185">Reference proteome</keyword>
<dbReference type="PANTHER" id="PTHR46191:SF2">
    <property type="entry name" value="HALOACID DEHALOGENASE-LIKE HYDROLASE DOMAIN-CONTAINING PROTEIN 3"/>
    <property type="match status" value="1"/>
</dbReference>
<evidence type="ECO:0000256" key="2">
    <source>
        <dbReference type="ARBA" id="ARBA00015556"/>
    </source>
</evidence>
<dbReference type="InterPro" id="IPR006439">
    <property type="entry name" value="HAD-SF_hydro_IA"/>
</dbReference>
<dbReference type="Pfam" id="PF00702">
    <property type="entry name" value="Hydrolase"/>
    <property type="match status" value="1"/>
</dbReference>
<sequence>MQRLKLRLLTWDVKDTLLRLRVSVGQSYAGHAQAHGLQVSAETVDRAFRKAYWAQSQRFPNYGLKSGLTSQRWWMEVVSETFRLSGLRDEPLLRPLVEKLYWDYSAGHNWELLPGARETLEGCRALGIPMGVVSNFDRRLPDLLSQCDLRQHFQFILTSEEAGFAKPDRRIFLEALRIAGVAPNLAAHVGDDYENDYVASRAVGMHSFLLKAPDQPGKAEVPRAHLLPSLPHLLSLVEQG</sequence>